<reference evidence="2 3" key="1">
    <citation type="submission" date="2016-03" db="EMBL/GenBank/DDBJ databases">
        <authorList>
            <person name="Ploux O."/>
        </authorList>
    </citation>
    <scope>NUCLEOTIDE SEQUENCE [LARGE SCALE GENOMIC DNA]</scope>
    <source>
        <strain evidence="2 3">UAMH 11012</strain>
    </source>
</reference>
<keyword evidence="3" id="KW-1185">Reference proteome</keyword>
<feature type="region of interest" description="Disordered" evidence="1">
    <location>
        <begin position="32"/>
        <end position="67"/>
    </location>
</feature>
<proteinExistence type="predicted"/>
<name>A0A1L7WD99_9HELO</name>
<organism evidence="2 3">
    <name type="scientific">Phialocephala subalpina</name>
    <dbReference type="NCBI Taxonomy" id="576137"/>
    <lineage>
        <taxon>Eukaryota</taxon>
        <taxon>Fungi</taxon>
        <taxon>Dikarya</taxon>
        <taxon>Ascomycota</taxon>
        <taxon>Pezizomycotina</taxon>
        <taxon>Leotiomycetes</taxon>
        <taxon>Helotiales</taxon>
        <taxon>Mollisiaceae</taxon>
        <taxon>Phialocephala</taxon>
        <taxon>Phialocephala fortinii species complex</taxon>
    </lineage>
</organism>
<evidence type="ECO:0000313" key="2">
    <source>
        <dbReference type="EMBL" id="CZR50746.1"/>
    </source>
</evidence>
<accession>A0A1L7WD99</accession>
<dbReference type="AlphaFoldDB" id="A0A1L7WD99"/>
<feature type="compositionally biased region" description="Basic and acidic residues" evidence="1">
    <location>
        <begin position="48"/>
        <end position="67"/>
    </location>
</feature>
<gene>
    <name evidence="2" type="ORF">PAC_00620</name>
</gene>
<sequence length="435" mass="48554">MATIRRLNQGDFAQKLRDRNAILRKWQPAVEVRELPAKDPSEEGSSDTGRDVPETPEIRLNDERDPDCTTTSVKFATKVDLQQPSPGNKNVFLSVLNAGKEYIPFNGSGRKVYLVKPWEGDIELSKRPATFNLLDNWGPAWPNIHFSSNQRIGSHSLMVASPHSDWLLCKPAIFLYDNEAVNRTPPKTVESPKASGDLLEQDIYEEDEHMVGRRLSNSMWKSIGGKPDEHGLRDPGVPKDPSDAWKEFCYGRIRDNQTKLSSCGGRESGVALERPQLTVVIIPRCPMETDSMIVATITDNYVLMGFGRMDTASCAVSRMVMTQEGMVIEGLADGEDVAVVEVDVEVAVAEVVAEDMEDAEDVKDLQFTPEDGEWSGRSWIVICTTVPGEGSVTKIVNIRTRHCWIMGTLLQKDNTMSHRTRGNMETLMATQRMVE</sequence>
<evidence type="ECO:0000313" key="3">
    <source>
        <dbReference type="Proteomes" id="UP000184330"/>
    </source>
</evidence>
<evidence type="ECO:0000256" key="1">
    <source>
        <dbReference type="SAM" id="MobiDB-lite"/>
    </source>
</evidence>
<dbReference type="Proteomes" id="UP000184330">
    <property type="component" value="Unassembled WGS sequence"/>
</dbReference>
<dbReference type="EMBL" id="FJOG01000001">
    <property type="protein sequence ID" value="CZR50746.1"/>
    <property type="molecule type" value="Genomic_DNA"/>
</dbReference>
<protein>
    <submittedName>
        <fullName evidence="2">Uncharacterized protein</fullName>
    </submittedName>
</protein>
<feature type="compositionally biased region" description="Basic and acidic residues" evidence="1">
    <location>
        <begin position="32"/>
        <end position="41"/>
    </location>
</feature>